<dbReference type="Proteomes" id="UP001338125">
    <property type="component" value="Unassembled WGS sequence"/>
</dbReference>
<keyword evidence="1" id="KW-0677">Repeat</keyword>
<comment type="caution">
    <text evidence="5">The sequence shown here is derived from an EMBL/GenBank/DDBJ whole genome shotgun (WGS) entry which is preliminary data.</text>
</comment>
<evidence type="ECO:0000256" key="4">
    <source>
        <dbReference type="SAM" id="MobiDB-lite"/>
    </source>
</evidence>
<accession>A0ABR0SJH1</accession>
<dbReference type="Gene3D" id="1.25.40.20">
    <property type="entry name" value="Ankyrin repeat-containing domain"/>
    <property type="match status" value="2"/>
</dbReference>
<evidence type="ECO:0000313" key="6">
    <source>
        <dbReference type="Proteomes" id="UP001338125"/>
    </source>
</evidence>
<evidence type="ECO:0000256" key="1">
    <source>
        <dbReference type="ARBA" id="ARBA00022737"/>
    </source>
</evidence>
<dbReference type="Pfam" id="PF12796">
    <property type="entry name" value="Ank_2"/>
    <property type="match status" value="1"/>
</dbReference>
<evidence type="ECO:0000256" key="3">
    <source>
        <dbReference type="PROSITE-ProRule" id="PRU00023"/>
    </source>
</evidence>
<dbReference type="SMART" id="SM00248">
    <property type="entry name" value="ANK"/>
    <property type="match status" value="3"/>
</dbReference>
<sequence>MEKKTQRMIERTAAICRENSMLSRLTGKIHEITSVEVWYCHLCAGGPWLKSSTSSCVECNHHRCIFCTVNDESESLSSGESSRYPAGLGSVPLTSTIPTKDKYLADMLENSGSVTKDLHEAISSNDFATVHKIWPSVNFAQQSLNGITALVHSIQLRRSSIAIFLIQNGASMKHIPGQSVLHLSIEHGLPDVAMSLVDNGADINGPDYLGRTALHLAAKTASGPLIRQLMRSGADDSVKDNEGFDPLFYAVCSQLVLSQDQITEDVEAWEPTMTFLYFSTANTMRAIRYLLLFNIDRLLLLDSSSLKLQKSHTSHFLQFVLDLREYINTDDSRCEIVVYHLLELTWNNNPTTEGRVRSIHQFTKMASEINVLDSSIDDNPSLDSVVQLQWEIPAVMKDMQNTLDADSTKMFRIDAISKMLSDFFIITGDAEAYECTTCGRFVEKEWRDIGHLALNVVAGALNSLWTSGPADKFSSINLWQVTSTSFTINLPYEHEHKKDILDAMAWLCAAIRLNPDNSKLKSTPTKPHLSRNIRKLSLKSMCWTRLFGSVVIAEYSIQREWGRGLELPFSMMVQLAAVENYCRFNQGIVMLGYLTALVPISSDPENKSIQWHFESTEEPTADCLRLENLDATKSENWFKAETTSIFEHTKCFVGWFEQANILLGTSRLLQHDKMNWSIDTDNQEDTFTRTGINANGQLTATIWPANFSAGVEQSWEKRSFTQYFERSLQYTQALSMNVNKAILLIDSGSKRAWLVPYLSLLLHLCHIYSKERRLFTEDVENHIPFAHPSSHGSQEAFRALNYHGHISVTGSGANTEHLSQLVQRIDTNFYNTRQTRKVPDGNYIYASELLDLVFEPNSESPLKKIKTSENSRSWQRLAEEAYAVVVCSDIGSAIEPVQQDCDHAYGPKCSELPEGRYYLAAHMKCLIGLLRLGGNTKEDVQRGHWKLGKKVTWKTSGTSLWADCGQNGHRSIWQDGSGANILQQIICRDGFITNIFQQIIGKNKGKGVWPANSASMEYPPESGVVVFGAPMSATDTNHRMDTPQANDTAPHKAQDKGNGIFDQGVSTFTALQRYFTERATAP</sequence>
<protein>
    <submittedName>
        <fullName evidence="5">Ankyrin repeat protein</fullName>
    </submittedName>
</protein>
<dbReference type="EMBL" id="JAVFKD010000012">
    <property type="protein sequence ID" value="KAK5992283.1"/>
    <property type="molecule type" value="Genomic_DNA"/>
</dbReference>
<dbReference type="PANTHER" id="PTHR24173">
    <property type="entry name" value="ANKYRIN REPEAT CONTAINING"/>
    <property type="match status" value="1"/>
</dbReference>
<feature type="region of interest" description="Disordered" evidence="4">
    <location>
        <begin position="1039"/>
        <end position="1059"/>
    </location>
</feature>
<keyword evidence="6" id="KW-1185">Reference proteome</keyword>
<reference evidence="5 6" key="1">
    <citation type="submission" date="2024-01" db="EMBL/GenBank/DDBJ databases">
        <title>Complete genome of Cladobotryum mycophilum ATHUM6906.</title>
        <authorList>
            <person name="Christinaki A.C."/>
            <person name="Myridakis A.I."/>
            <person name="Kouvelis V.N."/>
        </authorList>
    </citation>
    <scope>NUCLEOTIDE SEQUENCE [LARGE SCALE GENOMIC DNA]</scope>
    <source>
        <strain evidence="5 6">ATHUM6906</strain>
    </source>
</reference>
<name>A0ABR0SJH1_9HYPO</name>
<dbReference type="PANTHER" id="PTHR24173:SF74">
    <property type="entry name" value="ANKYRIN REPEAT DOMAIN-CONTAINING PROTEIN 16"/>
    <property type="match status" value="1"/>
</dbReference>
<dbReference type="PROSITE" id="PS50297">
    <property type="entry name" value="ANK_REP_REGION"/>
    <property type="match status" value="2"/>
</dbReference>
<gene>
    <name evidence="5" type="ORF">PT974_05684</name>
</gene>
<dbReference type="InterPro" id="IPR002110">
    <property type="entry name" value="Ankyrin_rpt"/>
</dbReference>
<proteinExistence type="predicted"/>
<dbReference type="Pfam" id="PF00023">
    <property type="entry name" value="Ank"/>
    <property type="match status" value="1"/>
</dbReference>
<dbReference type="SUPFAM" id="SSF48403">
    <property type="entry name" value="Ankyrin repeat"/>
    <property type="match status" value="1"/>
</dbReference>
<organism evidence="5 6">
    <name type="scientific">Cladobotryum mycophilum</name>
    <dbReference type="NCBI Taxonomy" id="491253"/>
    <lineage>
        <taxon>Eukaryota</taxon>
        <taxon>Fungi</taxon>
        <taxon>Dikarya</taxon>
        <taxon>Ascomycota</taxon>
        <taxon>Pezizomycotina</taxon>
        <taxon>Sordariomycetes</taxon>
        <taxon>Hypocreomycetidae</taxon>
        <taxon>Hypocreales</taxon>
        <taxon>Hypocreaceae</taxon>
        <taxon>Cladobotryum</taxon>
    </lineage>
</organism>
<feature type="repeat" description="ANK" evidence="3">
    <location>
        <begin position="209"/>
        <end position="241"/>
    </location>
</feature>
<feature type="repeat" description="ANK" evidence="3">
    <location>
        <begin position="176"/>
        <end position="208"/>
    </location>
</feature>
<evidence type="ECO:0000256" key="2">
    <source>
        <dbReference type="ARBA" id="ARBA00023043"/>
    </source>
</evidence>
<dbReference type="PROSITE" id="PS50088">
    <property type="entry name" value="ANK_REPEAT"/>
    <property type="match status" value="2"/>
</dbReference>
<evidence type="ECO:0000313" key="5">
    <source>
        <dbReference type="EMBL" id="KAK5992283.1"/>
    </source>
</evidence>
<dbReference type="InterPro" id="IPR036770">
    <property type="entry name" value="Ankyrin_rpt-contain_sf"/>
</dbReference>
<keyword evidence="2 3" id="KW-0040">ANK repeat</keyword>